<dbReference type="PANTHER" id="PTHR48017">
    <property type="entry name" value="OS05G0424000 PROTEIN-RELATED"/>
    <property type="match status" value="1"/>
</dbReference>
<feature type="transmembrane region" description="Helical" evidence="7">
    <location>
        <begin position="259"/>
        <end position="281"/>
    </location>
</feature>
<feature type="transmembrane region" description="Helical" evidence="7">
    <location>
        <begin position="360"/>
        <end position="377"/>
    </location>
</feature>
<feature type="transmembrane region" description="Helical" evidence="7">
    <location>
        <begin position="383"/>
        <end position="401"/>
    </location>
</feature>
<dbReference type="GO" id="GO:0016020">
    <property type="term" value="C:membrane"/>
    <property type="evidence" value="ECO:0007669"/>
    <property type="project" value="UniProtKB-SubCell"/>
</dbReference>
<evidence type="ECO:0000256" key="6">
    <source>
        <dbReference type="ARBA" id="ARBA00023136"/>
    </source>
</evidence>
<dbReference type="InterPro" id="IPR013057">
    <property type="entry name" value="AA_transpt_TM"/>
</dbReference>
<dbReference type="AlphaFoldDB" id="A0AAD8JDD8"/>
<proteinExistence type="predicted"/>
<comment type="caution">
    <text evidence="9">The sequence shown here is derived from an EMBL/GenBank/DDBJ whole genome shotgun (WGS) entry which is preliminary data.</text>
</comment>
<feature type="transmembrane region" description="Helical" evidence="7">
    <location>
        <begin position="31"/>
        <end position="53"/>
    </location>
</feature>
<name>A0AAD8JDD8_9APIA</name>
<evidence type="ECO:0000313" key="10">
    <source>
        <dbReference type="Proteomes" id="UP001237642"/>
    </source>
</evidence>
<feature type="transmembrane region" description="Helical" evidence="7">
    <location>
        <begin position="301"/>
        <end position="328"/>
    </location>
</feature>
<organism evidence="9 10">
    <name type="scientific">Heracleum sosnowskyi</name>
    <dbReference type="NCBI Taxonomy" id="360622"/>
    <lineage>
        <taxon>Eukaryota</taxon>
        <taxon>Viridiplantae</taxon>
        <taxon>Streptophyta</taxon>
        <taxon>Embryophyta</taxon>
        <taxon>Tracheophyta</taxon>
        <taxon>Spermatophyta</taxon>
        <taxon>Magnoliopsida</taxon>
        <taxon>eudicotyledons</taxon>
        <taxon>Gunneridae</taxon>
        <taxon>Pentapetalae</taxon>
        <taxon>asterids</taxon>
        <taxon>campanulids</taxon>
        <taxon>Apiales</taxon>
        <taxon>Apiaceae</taxon>
        <taxon>Apioideae</taxon>
        <taxon>apioid superclade</taxon>
        <taxon>Tordylieae</taxon>
        <taxon>Tordyliinae</taxon>
        <taxon>Heracleum</taxon>
    </lineage>
</organism>
<evidence type="ECO:0000313" key="9">
    <source>
        <dbReference type="EMBL" id="KAK1401753.1"/>
    </source>
</evidence>
<feature type="transmembrane region" description="Helical" evidence="7">
    <location>
        <begin position="422"/>
        <end position="443"/>
    </location>
</feature>
<accession>A0AAD8JDD8</accession>
<evidence type="ECO:0000256" key="2">
    <source>
        <dbReference type="ARBA" id="ARBA00022448"/>
    </source>
</evidence>
<evidence type="ECO:0000256" key="1">
    <source>
        <dbReference type="ARBA" id="ARBA00004370"/>
    </source>
</evidence>
<dbReference type="Proteomes" id="UP001237642">
    <property type="component" value="Unassembled WGS sequence"/>
</dbReference>
<keyword evidence="10" id="KW-1185">Reference proteome</keyword>
<evidence type="ECO:0000259" key="8">
    <source>
        <dbReference type="Pfam" id="PF01490"/>
    </source>
</evidence>
<keyword evidence="4" id="KW-0029">Amino-acid transport</keyword>
<comment type="subcellular location">
    <subcellularLocation>
        <location evidence="1">Membrane</location>
    </subcellularLocation>
</comment>
<gene>
    <name evidence="9" type="ORF">POM88_001358</name>
</gene>
<sequence length="456" mass="50855">MSCQAEGAAYDEIYNDEIFDEDGRPKRTGTLVTAVAHIITTIIGSGVLSLAWAVAHLGWIAGTISLVSFSLITWFTCHLLADCYRGQSGKRCYSYMDAVESKLGGLQMQLCGIIQYTCIFGLSVGFTFVTSTSIGAIKCGAKQQCDALNNRFMVIYGMVQIVLSQIPNFRKLSFLSKIAAAMSFTYSFIGIALSLAKIFQGNGNFQSTLTGTLDEDKIWNILSAVGDIAFAYSFSTNLINIQDTIKSSPREKVVMKKAITLAITATAKFYLLFALIGYAAFGNAVPGNLLAGFSSFKPFWIVEFAHICLTVHLFGVYQVVCQPIYAFVESWSSQKWPENKFIIKEYSIIDGCYEFNFFRLVWRTIYVIVTTMVAMLFPFFNHFVGLLGAITFWPLTVYFPVEMYIAQRKVARYSRVWNGLQMLSLFCFIVSLLAAIGSVRGLVKSVQKMHHLHHIS</sequence>
<feature type="domain" description="Amino acid transporter transmembrane" evidence="8">
    <location>
        <begin position="28"/>
        <end position="442"/>
    </location>
</feature>
<feature type="transmembrane region" description="Helical" evidence="7">
    <location>
        <begin position="218"/>
        <end position="239"/>
    </location>
</feature>
<dbReference type="Pfam" id="PF01490">
    <property type="entry name" value="Aa_trans"/>
    <property type="match status" value="1"/>
</dbReference>
<dbReference type="EMBL" id="JAUIZM010000001">
    <property type="protein sequence ID" value="KAK1401753.1"/>
    <property type="molecule type" value="Genomic_DNA"/>
</dbReference>
<evidence type="ECO:0000256" key="5">
    <source>
        <dbReference type="ARBA" id="ARBA00022989"/>
    </source>
</evidence>
<keyword evidence="3 7" id="KW-0812">Transmembrane</keyword>
<reference evidence="9" key="2">
    <citation type="submission" date="2023-05" db="EMBL/GenBank/DDBJ databases">
        <authorList>
            <person name="Schelkunov M.I."/>
        </authorList>
    </citation>
    <scope>NUCLEOTIDE SEQUENCE</scope>
    <source>
        <strain evidence="9">Hsosn_3</strain>
        <tissue evidence="9">Leaf</tissue>
    </source>
</reference>
<reference evidence="9" key="1">
    <citation type="submission" date="2023-02" db="EMBL/GenBank/DDBJ databases">
        <title>Genome of toxic invasive species Heracleum sosnowskyi carries increased number of genes despite the absence of recent whole-genome duplications.</title>
        <authorList>
            <person name="Schelkunov M."/>
            <person name="Shtratnikova V."/>
            <person name="Makarenko M."/>
            <person name="Klepikova A."/>
            <person name="Omelchenko D."/>
            <person name="Novikova G."/>
            <person name="Obukhova E."/>
            <person name="Bogdanov V."/>
            <person name="Penin A."/>
            <person name="Logacheva M."/>
        </authorList>
    </citation>
    <scope>NUCLEOTIDE SEQUENCE</scope>
    <source>
        <strain evidence="9">Hsosn_3</strain>
        <tissue evidence="9">Leaf</tissue>
    </source>
</reference>
<evidence type="ECO:0000256" key="7">
    <source>
        <dbReference type="SAM" id="Phobius"/>
    </source>
</evidence>
<feature type="transmembrane region" description="Helical" evidence="7">
    <location>
        <begin position="178"/>
        <end position="198"/>
    </location>
</feature>
<feature type="transmembrane region" description="Helical" evidence="7">
    <location>
        <begin position="59"/>
        <end position="81"/>
    </location>
</feature>
<keyword evidence="5 7" id="KW-1133">Transmembrane helix</keyword>
<evidence type="ECO:0000256" key="4">
    <source>
        <dbReference type="ARBA" id="ARBA00022970"/>
    </source>
</evidence>
<dbReference type="GO" id="GO:0006865">
    <property type="term" value="P:amino acid transport"/>
    <property type="evidence" value="ECO:0007669"/>
    <property type="project" value="UniProtKB-KW"/>
</dbReference>
<keyword evidence="2" id="KW-0813">Transport</keyword>
<protein>
    <submittedName>
        <fullName evidence="9">Amino acid permease 3</fullName>
    </submittedName>
</protein>
<keyword evidence="6 7" id="KW-0472">Membrane</keyword>
<evidence type="ECO:0000256" key="3">
    <source>
        <dbReference type="ARBA" id="ARBA00022692"/>
    </source>
</evidence>